<dbReference type="InterPro" id="IPR011009">
    <property type="entry name" value="Kinase-like_dom_sf"/>
</dbReference>
<keyword evidence="3" id="KW-1185">Reference proteome</keyword>
<dbReference type="Proteomes" id="UP000762676">
    <property type="component" value="Unassembled WGS sequence"/>
</dbReference>
<dbReference type="GO" id="GO:0005524">
    <property type="term" value="F:ATP binding"/>
    <property type="evidence" value="ECO:0007669"/>
    <property type="project" value="InterPro"/>
</dbReference>
<proteinExistence type="predicted"/>
<organism evidence="2 3">
    <name type="scientific">Elysia marginata</name>
    <dbReference type="NCBI Taxonomy" id="1093978"/>
    <lineage>
        <taxon>Eukaryota</taxon>
        <taxon>Metazoa</taxon>
        <taxon>Spiralia</taxon>
        <taxon>Lophotrochozoa</taxon>
        <taxon>Mollusca</taxon>
        <taxon>Gastropoda</taxon>
        <taxon>Heterobranchia</taxon>
        <taxon>Euthyneura</taxon>
        <taxon>Panpulmonata</taxon>
        <taxon>Sacoglossa</taxon>
        <taxon>Placobranchoidea</taxon>
        <taxon>Plakobranchidae</taxon>
        <taxon>Elysia</taxon>
    </lineage>
</organism>
<evidence type="ECO:0000313" key="2">
    <source>
        <dbReference type="EMBL" id="GFS19078.1"/>
    </source>
</evidence>
<evidence type="ECO:0000313" key="3">
    <source>
        <dbReference type="Proteomes" id="UP000762676"/>
    </source>
</evidence>
<comment type="caution">
    <text evidence="2">The sequence shown here is derived from an EMBL/GenBank/DDBJ whole genome shotgun (WGS) entry which is preliminary data.</text>
</comment>
<protein>
    <submittedName>
        <fullName evidence="2">Serine/threonine kinase</fullName>
    </submittedName>
</protein>
<dbReference type="PROSITE" id="PS50011">
    <property type="entry name" value="PROTEIN_KINASE_DOM"/>
    <property type="match status" value="1"/>
</dbReference>
<sequence length="136" mass="15775">MNTFYVLLIFQVWNYEFYSYPVDVWAFGISIYNIITNTWPIVHASQERQIAHTLRGDLIFGNLFTPAAADLITRAVQPKPEERWTVSALISHEYFHGLRDPFPAPYSPSELVEMYSINNSMLDELTFIQDTVARLP</sequence>
<dbReference type="AlphaFoldDB" id="A0AAV4JAV6"/>
<feature type="domain" description="Protein kinase" evidence="1">
    <location>
        <begin position="1"/>
        <end position="95"/>
    </location>
</feature>
<keyword evidence="2" id="KW-0808">Transferase</keyword>
<dbReference type="GO" id="GO:0004672">
    <property type="term" value="F:protein kinase activity"/>
    <property type="evidence" value="ECO:0007669"/>
    <property type="project" value="InterPro"/>
</dbReference>
<gene>
    <name evidence="2" type="ORF">ElyMa_005022700</name>
</gene>
<reference evidence="2 3" key="1">
    <citation type="journal article" date="2021" name="Elife">
        <title>Chloroplast acquisition without the gene transfer in kleptoplastic sea slugs, Plakobranchus ocellatus.</title>
        <authorList>
            <person name="Maeda T."/>
            <person name="Takahashi S."/>
            <person name="Yoshida T."/>
            <person name="Shimamura S."/>
            <person name="Takaki Y."/>
            <person name="Nagai Y."/>
            <person name="Toyoda A."/>
            <person name="Suzuki Y."/>
            <person name="Arimoto A."/>
            <person name="Ishii H."/>
            <person name="Satoh N."/>
            <person name="Nishiyama T."/>
            <person name="Hasebe M."/>
            <person name="Maruyama T."/>
            <person name="Minagawa J."/>
            <person name="Obokata J."/>
            <person name="Shigenobu S."/>
        </authorList>
    </citation>
    <scope>NUCLEOTIDE SEQUENCE [LARGE SCALE GENOMIC DNA]</scope>
</reference>
<dbReference type="EMBL" id="BMAT01010052">
    <property type="protein sequence ID" value="GFS19078.1"/>
    <property type="molecule type" value="Genomic_DNA"/>
</dbReference>
<accession>A0AAV4JAV6</accession>
<dbReference type="Pfam" id="PF00069">
    <property type="entry name" value="Pkinase"/>
    <property type="match status" value="1"/>
</dbReference>
<dbReference type="SUPFAM" id="SSF56112">
    <property type="entry name" value="Protein kinase-like (PK-like)"/>
    <property type="match status" value="1"/>
</dbReference>
<name>A0AAV4JAV6_9GAST</name>
<dbReference type="InterPro" id="IPR000719">
    <property type="entry name" value="Prot_kinase_dom"/>
</dbReference>
<keyword evidence="2" id="KW-0418">Kinase</keyword>
<dbReference type="Gene3D" id="1.10.510.10">
    <property type="entry name" value="Transferase(Phosphotransferase) domain 1"/>
    <property type="match status" value="1"/>
</dbReference>
<evidence type="ECO:0000259" key="1">
    <source>
        <dbReference type="PROSITE" id="PS50011"/>
    </source>
</evidence>